<comment type="caution">
    <text evidence="1">The sequence shown here is derived from an EMBL/GenBank/DDBJ whole genome shotgun (WGS) entry which is preliminary data.</text>
</comment>
<name>A0A1E1LEY4_9HELO</name>
<accession>A0A1E1LEY4</accession>
<reference evidence="2" key="1">
    <citation type="submission" date="2016-03" db="EMBL/GenBank/DDBJ databases">
        <authorList>
            <person name="Ploux O."/>
        </authorList>
    </citation>
    <scope>NUCLEOTIDE SEQUENCE [LARGE SCALE GENOMIC DNA]</scope>
    <source>
        <strain evidence="2">UK7</strain>
    </source>
</reference>
<protein>
    <submittedName>
        <fullName evidence="1">Uncharacterized protein</fullName>
    </submittedName>
</protein>
<dbReference type="AlphaFoldDB" id="A0A1E1LEY4"/>
<gene>
    <name evidence="1" type="ORF">RCO7_14969</name>
</gene>
<dbReference type="Proteomes" id="UP000178129">
    <property type="component" value="Unassembled WGS sequence"/>
</dbReference>
<dbReference type="InParanoid" id="A0A1E1LEY4"/>
<sequence>MSAQQLIYLHPWTGRSQQLEVSPGHGPWIYDIAYCVAN</sequence>
<evidence type="ECO:0000313" key="2">
    <source>
        <dbReference type="Proteomes" id="UP000178129"/>
    </source>
</evidence>
<dbReference type="EMBL" id="FJUW01000046">
    <property type="protein sequence ID" value="CZT08289.1"/>
    <property type="molecule type" value="Genomic_DNA"/>
</dbReference>
<organism evidence="1 2">
    <name type="scientific">Rhynchosporium graminicola</name>
    <dbReference type="NCBI Taxonomy" id="2792576"/>
    <lineage>
        <taxon>Eukaryota</taxon>
        <taxon>Fungi</taxon>
        <taxon>Dikarya</taxon>
        <taxon>Ascomycota</taxon>
        <taxon>Pezizomycotina</taxon>
        <taxon>Leotiomycetes</taxon>
        <taxon>Helotiales</taxon>
        <taxon>Ploettnerulaceae</taxon>
        <taxon>Rhynchosporium</taxon>
    </lineage>
</organism>
<proteinExistence type="predicted"/>
<keyword evidence="2" id="KW-1185">Reference proteome</keyword>
<evidence type="ECO:0000313" key="1">
    <source>
        <dbReference type="EMBL" id="CZT08289.1"/>
    </source>
</evidence>